<proteinExistence type="predicted"/>
<sequence>MWQEILVFGLFILVLGFTVYNLFFAKKKNKGCGCDGCS</sequence>
<keyword evidence="3" id="KW-1185">Reference proteome</keyword>
<dbReference type="Proteomes" id="UP000727490">
    <property type="component" value="Unassembled WGS sequence"/>
</dbReference>
<comment type="caution">
    <text evidence="2">The sequence shown here is derived from an EMBL/GenBank/DDBJ whole genome shotgun (WGS) entry which is preliminary data.</text>
</comment>
<protein>
    <submittedName>
        <fullName evidence="2">FeoB-associated Cys-rich membrane protein</fullName>
    </submittedName>
</protein>
<dbReference type="RefSeq" id="WP_219292743.1">
    <property type="nucleotide sequence ID" value="NZ_RPHB01000008.1"/>
</dbReference>
<evidence type="ECO:0000313" key="3">
    <source>
        <dbReference type="Proteomes" id="UP000727490"/>
    </source>
</evidence>
<keyword evidence="1" id="KW-0812">Transmembrane</keyword>
<dbReference type="AlphaFoldDB" id="A0A951MGQ0"/>
<reference evidence="2 3" key="1">
    <citation type="journal article" date="2020" name="Syst. Appl. Microbiol.">
        <title>Arthrospiribacter ruber gen. nov., sp. nov., a novel bacterium isolated from Arthrospira cultures.</title>
        <authorList>
            <person name="Waleron M."/>
            <person name="Misztak A."/>
            <person name="Waleron M.M."/>
            <person name="Furmaniak M."/>
            <person name="Mrozik A."/>
            <person name="Waleron K."/>
        </authorList>
    </citation>
    <scope>NUCLEOTIDE SEQUENCE [LARGE SCALE GENOMIC DNA]</scope>
    <source>
        <strain evidence="2 3">DPMB0001</strain>
    </source>
</reference>
<keyword evidence="1" id="KW-1133">Transmembrane helix</keyword>
<organism evidence="2 3">
    <name type="scientific">Arthrospiribacter ruber</name>
    <dbReference type="NCBI Taxonomy" id="2487934"/>
    <lineage>
        <taxon>Bacteria</taxon>
        <taxon>Pseudomonadati</taxon>
        <taxon>Bacteroidota</taxon>
        <taxon>Cytophagia</taxon>
        <taxon>Cytophagales</taxon>
        <taxon>Cyclobacteriaceae</taxon>
        <taxon>Arthrospiribacter</taxon>
    </lineage>
</organism>
<evidence type="ECO:0000313" key="2">
    <source>
        <dbReference type="EMBL" id="MBW3469555.1"/>
    </source>
</evidence>
<feature type="transmembrane region" description="Helical" evidence="1">
    <location>
        <begin position="6"/>
        <end position="23"/>
    </location>
</feature>
<gene>
    <name evidence="2" type="ORF">EGN73_17285</name>
</gene>
<evidence type="ECO:0000256" key="1">
    <source>
        <dbReference type="SAM" id="Phobius"/>
    </source>
</evidence>
<keyword evidence="1" id="KW-0472">Membrane</keyword>
<accession>A0A951MGQ0</accession>
<name>A0A951MGQ0_9BACT</name>
<dbReference type="Pfam" id="PF12669">
    <property type="entry name" value="FeoB_associated"/>
    <property type="match status" value="1"/>
</dbReference>
<dbReference type="EMBL" id="RPHB01000008">
    <property type="protein sequence ID" value="MBW3469555.1"/>
    <property type="molecule type" value="Genomic_DNA"/>
</dbReference>